<evidence type="ECO:0000256" key="8">
    <source>
        <dbReference type="ARBA" id="ARBA00023136"/>
    </source>
</evidence>
<evidence type="ECO:0000256" key="7">
    <source>
        <dbReference type="ARBA" id="ARBA00023034"/>
    </source>
</evidence>
<accession>A0A8H3TZ50</accession>
<dbReference type="InterPro" id="IPR016024">
    <property type="entry name" value="ARM-type_fold"/>
</dbReference>
<name>A0A8H3TZ50_9TREE</name>
<evidence type="ECO:0000313" key="15">
    <source>
        <dbReference type="Proteomes" id="UP000620104"/>
    </source>
</evidence>
<comment type="caution">
    <text evidence="14">The sequence shown here is derived from an EMBL/GenBank/DDBJ whole genome shotgun (WGS) entry which is preliminary data.</text>
</comment>
<evidence type="ECO:0000256" key="4">
    <source>
        <dbReference type="ARBA" id="ARBA00022737"/>
    </source>
</evidence>
<comment type="subcellular location">
    <subcellularLocation>
        <location evidence="10">Cytoplasm</location>
    </subcellularLocation>
    <subcellularLocation>
        <location evidence="1 10">Golgi apparatus membrane</location>
        <topology evidence="1 10">Peripheral membrane protein</topology>
        <orientation evidence="1 10">Cytoplasmic side</orientation>
    </subcellularLocation>
    <subcellularLocation>
        <location evidence="10">Cytoplasmic vesicle</location>
        <location evidence="10">COPI-coated vesicle membrane</location>
        <topology evidence="10">Peripheral membrane protein</topology>
        <orientation evidence="10">Cytoplasmic side</orientation>
    </subcellularLocation>
</comment>
<evidence type="ECO:0000256" key="2">
    <source>
        <dbReference type="ARBA" id="ARBA00022448"/>
    </source>
</evidence>
<dbReference type="FunFam" id="1.25.10.10:FF:000451">
    <property type="entry name" value="Coatomer subunit beta"/>
    <property type="match status" value="1"/>
</dbReference>
<keyword evidence="3 10" id="KW-0963">Cytoplasm</keyword>
<dbReference type="Pfam" id="PF14806">
    <property type="entry name" value="Coatomer_b_Cpla"/>
    <property type="match status" value="1"/>
</dbReference>
<evidence type="ECO:0000259" key="12">
    <source>
        <dbReference type="Pfam" id="PF07718"/>
    </source>
</evidence>
<dbReference type="InterPro" id="IPR011710">
    <property type="entry name" value="Coatomer_bsu_C"/>
</dbReference>
<dbReference type="GO" id="GO:0000139">
    <property type="term" value="C:Golgi membrane"/>
    <property type="evidence" value="ECO:0007669"/>
    <property type="project" value="UniProtKB-SubCell"/>
</dbReference>
<dbReference type="Pfam" id="PF01602">
    <property type="entry name" value="Adaptin_N"/>
    <property type="match status" value="1"/>
</dbReference>
<dbReference type="AlphaFoldDB" id="A0A8H3TZ50"/>
<dbReference type="PIRSF" id="PIRSF005727">
    <property type="entry name" value="Coatomer_beta_subunit"/>
    <property type="match status" value="1"/>
</dbReference>
<dbReference type="InterPro" id="IPR002553">
    <property type="entry name" value="Clathrin/coatomer_adapt-like_N"/>
</dbReference>
<keyword evidence="2 10" id="KW-0813">Transport</keyword>
<dbReference type="Pfam" id="PF07718">
    <property type="entry name" value="Coatamer_beta_C"/>
    <property type="match status" value="1"/>
</dbReference>
<comment type="subunit">
    <text evidence="10">Oligomeric complex that consists of at least the alpha, beta, beta', gamma, delta, epsilon and zeta subunits.</text>
</comment>
<evidence type="ECO:0000313" key="14">
    <source>
        <dbReference type="EMBL" id="GHJ89493.1"/>
    </source>
</evidence>
<evidence type="ECO:0000256" key="10">
    <source>
        <dbReference type="PIRNR" id="PIRNR005727"/>
    </source>
</evidence>
<sequence length="967" mass="107371">METAPCYTIVNDDSLEGGMTGAHGTPTSMELRNALQKGSDEVKVETMRRIIVDTLNGHNHTSLLMPIIQYVLPSRNKQIKKMLHFYWEICPKLDEQGKLKQEMILVCNAIRNDLQHPNEYIRGATLRMLQKIKEVELLEPLVPTVRSCLEHRHSFVRKNAVFAVLTIYQSHEHLIPDAPELLETFLAAESDATCKRNAFVTLCNIAQPVAVRYLVGVLDGLDAMDELMQMAVIELVRLEAKTEGANRARWIRVIFGLLNSPSHAVKYEAATSLTVLTQNPAAVKAAGAALVELIVKEADNNVKLIVLDRFDTLREKHPHVLDHLTMDILKVLSSPDMEVKRKALSVSLEMTTSRNVEEVVLFLKKQLQATVGSNAETYDKSIEQEYRQLLIQSIHSCAIKFSEVAANVVHVLMDFLGDNNNPSAVDVIAFVRQVVEKFPKLRGEITDKLISTFSDIKSGKVYRGALWIVGEYCETQEQIQRAFREIRTVIGEVPILASEQRLLDEAEAADDQPAEKKPEEEATVTKTRVLADGTYATETVYTSAAAQARLDQVKAAAKPPLRALILGGDFYTSTVLASTLTKLVLRFGDLAGDTKETHALKAEAMLIMVSIIRVGQSKFSAIPIDEDSQERVMNCIETLARMKPSAAAKEVFLHDTKAAYAKMVAIEQRKTAEKKEKETNKVVVQADDLISFRQFAKKSSADSDDFEVDLSRATGALEVRDDFISKLSRIVQLTGFSDPVYAEAFVNIQQFDILLDVLIVNQTSDTLQDLTIEFATLGDLKLVERPAPHTLGPNAFHNIKATIKVSSTETGVIFGNVVYDRQGGADTSVNIVLNDVHVDIMDYIKPAYVNEAQFRSMWTEFEWENKVNVNTTISDLRQYLEHIMKSTNMACLTPDAALSGDCDFLSANLCARSLFGEDALANLSIEKTEDGAIQGHVRIRSKTQGIALSLGDKITLAQKAIVTAPIV</sequence>
<keyword evidence="7 10" id="KW-0333">Golgi apparatus</keyword>
<dbReference type="InterPro" id="IPR011989">
    <property type="entry name" value="ARM-like"/>
</dbReference>
<dbReference type="PANTHER" id="PTHR10635">
    <property type="entry name" value="COATOMER SUBUNIT BETA"/>
    <property type="match status" value="1"/>
</dbReference>
<organism evidence="14 15">
    <name type="scientific">Naganishia liquefaciens</name>
    <dbReference type="NCBI Taxonomy" id="104408"/>
    <lineage>
        <taxon>Eukaryota</taxon>
        <taxon>Fungi</taxon>
        <taxon>Dikarya</taxon>
        <taxon>Basidiomycota</taxon>
        <taxon>Agaricomycotina</taxon>
        <taxon>Tremellomycetes</taxon>
        <taxon>Filobasidiales</taxon>
        <taxon>Filobasidiaceae</taxon>
        <taxon>Naganishia</taxon>
    </lineage>
</organism>
<comment type="function">
    <text evidence="10">The coatomer is a cytosolic protein complex that binds to dilysine motifs and reversibly associates with Golgi non-clathrin-coated vesicles, which further mediate biosynthetic protein transport from the ER, via the Golgi up to the trans Golgi network. Coatomer complex is required for budding from Golgi membranes, and is essential for the retrograde Golgi-to-ER transport of dilysine-tagged proteins.</text>
</comment>
<dbReference type="InterPro" id="IPR029446">
    <property type="entry name" value="COPB1_appendage_platform_dom"/>
</dbReference>
<dbReference type="GO" id="GO:0006891">
    <property type="term" value="P:intra-Golgi vesicle-mediated transport"/>
    <property type="evidence" value="ECO:0007669"/>
    <property type="project" value="TreeGrafter"/>
</dbReference>
<keyword evidence="5 10" id="KW-0931">ER-Golgi transport</keyword>
<feature type="domain" description="Clathrin/coatomer adaptor adaptin-like N-terminal" evidence="11">
    <location>
        <begin position="28"/>
        <end position="501"/>
    </location>
</feature>
<keyword evidence="8 10" id="KW-0472">Membrane</keyword>
<keyword evidence="15" id="KW-1185">Reference proteome</keyword>
<feature type="domain" description="Coatomer beta subunit appendage platform" evidence="13">
    <location>
        <begin position="830"/>
        <end position="954"/>
    </location>
</feature>
<dbReference type="PANTHER" id="PTHR10635:SF0">
    <property type="entry name" value="COATOMER SUBUNIT BETA"/>
    <property type="match status" value="1"/>
</dbReference>
<dbReference type="GO" id="GO:0006886">
    <property type="term" value="P:intracellular protein transport"/>
    <property type="evidence" value="ECO:0007669"/>
    <property type="project" value="InterPro"/>
</dbReference>
<protein>
    <recommendedName>
        <fullName evidence="10">Coatomer subunit beta</fullName>
    </recommendedName>
    <alternativeName>
        <fullName evidence="10">Beta-coat protein</fullName>
    </alternativeName>
</protein>
<feature type="domain" description="Coatomer beta subunit C-terminal" evidence="12">
    <location>
        <begin position="686"/>
        <end position="820"/>
    </location>
</feature>
<dbReference type="OrthoDB" id="10261439at2759"/>
<proteinExistence type="predicted"/>
<dbReference type="EMBL" id="BLZA01000043">
    <property type="protein sequence ID" value="GHJ89493.1"/>
    <property type="molecule type" value="Genomic_DNA"/>
</dbReference>
<dbReference type="GO" id="GO:0006888">
    <property type="term" value="P:endoplasmic reticulum to Golgi vesicle-mediated transport"/>
    <property type="evidence" value="ECO:0007669"/>
    <property type="project" value="TreeGrafter"/>
</dbReference>
<gene>
    <name evidence="14" type="ORF">NliqN6_5895</name>
</gene>
<evidence type="ECO:0000256" key="6">
    <source>
        <dbReference type="ARBA" id="ARBA00022927"/>
    </source>
</evidence>
<evidence type="ECO:0000256" key="1">
    <source>
        <dbReference type="ARBA" id="ARBA00004255"/>
    </source>
</evidence>
<keyword evidence="6 10" id="KW-0653">Protein transport</keyword>
<dbReference type="InterPro" id="IPR016460">
    <property type="entry name" value="COPB1"/>
</dbReference>
<dbReference type="Gene3D" id="1.25.10.10">
    <property type="entry name" value="Leucine-rich Repeat Variant"/>
    <property type="match status" value="1"/>
</dbReference>
<keyword evidence="9 10" id="KW-0968">Cytoplasmic vesicle</keyword>
<keyword evidence="4" id="KW-0677">Repeat</keyword>
<dbReference type="SUPFAM" id="SSF48371">
    <property type="entry name" value="ARM repeat"/>
    <property type="match status" value="1"/>
</dbReference>
<dbReference type="GO" id="GO:0005198">
    <property type="term" value="F:structural molecule activity"/>
    <property type="evidence" value="ECO:0007669"/>
    <property type="project" value="InterPro"/>
</dbReference>
<evidence type="ECO:0000259" key="11">
    <source>
        <dbReference type="Pfam" id="PF01602"/>
    </source>
</evidence>
<evidence type="ECO:0000256" key="5">
    <source>
        <dbReference type="ARBA" id="ARBA00022892"/>
    </source>
</evidence>
<evidence type="ECO:0000259" key="13">
    <source>
        <dbReference type="Pfam" id="PF14806"/>
    </source>
</evidence>
<dbReference type="Proteomes" id="UP000620104">
    <property type="component" value="Unassembled WGS sequence"/>
</dbReference>
<reference evidence="14" key="1">
    <citation type="submission" date="2020-07" db="EMBL/GenBank/DDBJ databases">
        <title>Draft Genome Sequence of a Deep-Sea Yeast, Naganishia (Cryptococcus) liquefaciens strain N6.</title>
        <authorList>
            <person name="Han Y.W."/>
            <person name="Kajitani R."/>
            <person name="Morimoto H."/>
            <person name="Parhat M."/>
            <person name="Tsubouchi H."/>
            <person name="Bakenova O."/>
            <person name="Ogata M."/>
            <person name="Argunhan B."/>
            <person name="Aoki R."/>
            <person name="Kajiwara S."/>
            <person name="Itoh T."/>
            <person name="Iwasaki H."/>
        </authorList>
    </citation>
    <scope>NUCLEOTIDE SEQUENCE</scope>
    <source>
        <strain evidence="14">N6</strain>
    </source>
</reference>
<evidence type="ECO:0000256" key="3">
    <source>
        <dbReference type="ARBA" id="ARBA00022490"/>
    </source>
</evidence>
<evidence type="ECO:0000256" key="9">
    <source>
        <dbReference type="ARBA" id="ARBA00023329"/>
    </source>
</evidence>
<dbReference type="GO" id="GO:0030126">
    <property type="term" value="C:COPI vesicle coat"/>
    <property type="evidence" value="ECO:0007669"/>
    <property type="project" value="InterPro"/>
</dbReference>